<dbReference type="Pfam" id="PF12796">
    <property type="entry name" value="Ank_2"/>
    <property type="match status" value="1"/>
</dbReference>
<dbReference type="PROSITE" id="PS50088">
    <property type="entry name" value="ANK_REPEAT"/>
    <property type="match status" value="1"/>
</dbReference>
<dbReference type="SMART" id="SM00248">
    <property type="entry name" value="ANK"/>
    <property type="match status" value="2"/>
</dbReference>
<dbReference type="Gene3D" id="2.60.40.10">
    <property type="entry name" value="Immunoglobulins"/>
    <property type="match status" value="1"/>
</dbReference>
<sequence length="600" mass="66050">MSTTGMVDENDPMSNYSLEARILQKKDQLEELSATGTVISTPIVEEVRTGQQFLIKLHLSRKGPNQSLRYPSLRVGRREAINAAGEPRFEAEPLTLEIGIRLAKSGSVRKGACAKCCHKYGPSSPILVLLDQLSPSVTDPAAYAHVDTTTGSITMLAKVICSSTDHGERGNKDRYIFDFRLKRTSSMSTTIATSSSASPAPSDATDEDGEILSTFFTHPIMCSGHHKAKRTAYPHQRPSKVTKAGPTPKIKTIKRHKSAPNIAWPPQGALIDAENVDNLNLNGPIGSNNGFPSTINYLPEHLSQLPLVSAYTDPTNGEPRANINNQSLTSQSASEMEQHPISQHPRILEVRPDNGPIRKRTDVVLRGLFFREGMVPYFGVFPAQDIIVETSGLIICKVPESSMPGTVPITIVDSMNNSYGDLGQFTYTDDGETELLILQLQLRLAHRALEYLHTQATGQKGNVDEIMRSIPGLSNAPRSNGALMMDSSEPLLSLSEVEDSILEILNHIPKDMDISIQLEDGSNLLHLAILMGLHRLAIRLIEEGCDIESQDDYGMTPLMYAVFKGNELIARSLILEQRHRAHEPPKSFMKAYPVRLSQHR</sequence>
<evidence type="ECO:0000313" key="6">
    <source>
        <dbReference type="Proteomes" id="UP000193648"/>
    </source>
</evidence>
<dbReference type="SUPFAM" id="SSF81296">
    <property type="entry name" value="E set domains"/>
    <property type="match status" value="1"/>
</dbReference>
<dbReference type="GO" id="GO:0006357">
    <property type="term" value="P:regulation of transcription by RNA polymerase II"/>
    <property type="evidence" value="ECO:0007669"/>
    <property type="project" value="TreeGrafter"/>
</dbReference>
<dbReference type="SUPFAM" id="SSF48403">
    <property type="entry name" value="Ankyrin repeat"/>
    <property type="match status" value="1"/>
</dbReference>
<dbReference type="PANTHER" id="PTHR23335:SF1">
    <property type="entry name" value="CALMODULIN-BINDING TRANSCRIPTION ACTIVATOR, ISOFORM F"/>
    <property type="match status" value="1"/>
</dbReference>
<comment type="caution">
    <text evidence="5">The sequence shown here is derived from an EMBL/GenBank/DDBJ whole genome shotgun (WGS) entry which is preliminary data.</text>
</comment>
<dbReference type="Gene3D" id="1.25.40.20">
    <property type="entry name" value="Ankyrin repeat-containing domain"/>
    <property type="match status" value="1"/>
</dbReference>
<feature type="region of interest" description="Disordered" evidence="3">
    <location>
        <begin position="315"/>
        <end position="342"/>
    </location>
</feature>
<organism evidence="5 6">
    <name type="scientific">Lobosporangium transversale</name>
    <dbReference type="NCBI Taxonomy" id="64571"/>
    <lineage>
        <taxon>Eukaryota</taxon>
        <taxon>Fungi</taxon>
        <taxon>Fungi incertae sedis</taxon>
        <taxon>Mucoromycota</taxon>
        <taxon>Mortierellomycotina</taxon>
        <taxon>Mortierellomycetes</taxon>
        <taxon>Mortierellales</taxon>
        <taxon>Mortierellaceae</taxon>
        <taxon>Lobosporangium</taxon>
    </lineage>
</organism>
<evidence type="ECO:0000256" key="1">
    <source>
        <dbReference type="ARBA" id="ARBA00023043"/>
    </source>
</evidence>
<accession>A0A1Y2GWI9</accession>
<keyword evidence="1 2" id="KW-0040">ANK repeat</keyword>
<feature type="compositionally biased region" description="Polar residues" evidence="3">
    <location>
        <begin position="322"/>
        <end position="335"/>
    </location>
</feature>
<evidence type="ECO:0000313" key="5">
    <source>
        <dbReference type="EMBL" id="ORZ23794.1"/>
    </source>
</evidence>
<dbReference type="InParanoid" id="A0A1Y2GWI9"/>
<dbReference type="GO" id="GO:0003712">
    <property type="term" value="F:transcription coregulator activity"/>
    <property type="evidence" value="ECO:0007669"/>
    <property type="project" value="TreeGrafter"/>
</dbReference>
<protein>
    <recommendedName>
        <fullName evidence="4">IPT/TIG domain-containing protein</fullName>
    </recommendedName>
</protein>
<dbReference type="AlphaFoldDB" id="A0A1Y2GWI9"/>
<dbReference type="PANTHER" id="PTHR23335">
    <property type="entry name" value="CALMODULIN-BINDING TRANSCRIPTION ACTIVATOR CAMTA"/>
    <property type="match status" value="1"/>
</dbReference>
<dbReference type="GO" id="GO:0003690">
    <property type="term" value="F:double-stranded DNA binding"/>
    <property type="evidence" value="ECO:0007669"/>
    <property type="project" value="TreeGrafter"/>
</dbReference>
<dbReference type="SMART" id="SM00429">
    <property type="entry name" value="IPT"/>
    <property type="match status" value="1"/>
</dbReference>
<dbReference type="Pfam" id="PF01833">
    <property type="entry name" value="TIG"/>
    <property type="match status" value="1"/>
</dbReference>
<dbReference type="InterPro" id="IPR014756">
    <property type="entry name" value="Ig_E-set"/>
</dbReference>
<dbReference type="InterPro" id="IPR013783">
    <property type="entry name" value="Ig-like_fold"/>
</dbReference>
<evidence type="ECO:0000256" key="2">
    <source>
        <dbReference type="PROSITE-ProRule" id="PRU00023"/>
    </source>
</evidence>
<dbReference type="InterPro" id="IPR002909">
    <property type="entry name" value="IPT_dom"/>
</dbReference>
<dbReference type="OrthoDB" id="366390at2759"/>
<dbReference type="PROSITE" id="PS50297">
    <property type="entry name" value="ANK_REP_REGION"/>
    <property type="match status" value="1"/>
</dbReference>
<reference evidence="5 6" key="1">
    <citation type="submission" date="2016-07" db="EMBL/GenBank/DDBJ databases">
        <title>Pervasive Adenine N6-methylation of Active Genes in Fungi.</title>
        <authorList>
            <consortium name="DOE Joint Genome Institute"/>
            <person name="Mondo S.J."/>
            <person name="Dannebaum R.O."/>
            <person name="Kuo R.C."/>
            <person name="Labutti K."/>
            <person name="Haridas S."/>
            <person name="Kuo A."/>
            <person name="Salamov A."/>
            <person name="Ahrendt S.R."/>
            <person name="Lipzen A."/>
            <person name="Sullivan W."/>
            <person name="Andreopoulos W.B."/>
            <person name="Clum A."/>
            <person name="Lindquist E."/>
            <person name="Daum C."/>
            <person name="Ramamoorthy G.K."/>
            <person name="Gryganskyi A."/>
            <person name="Culley D."/>
            <person name="Magnuson J.K."/>
            <person name="James T.Y."/>
            <person name="O'Malley M.A."/>
            <person name="Stajich J.E."/>
            <person name="Spatafora J.W."/>
            <person name="Visel A."/>
            <person name="Grigoriev I.V."/>
        </authorList>
    </citation>
    <scope>NUCLEOTIDE SEQUENCE [LARGE SCALE GENOMIC DNA]</scope>
    <source>
        <strain evidence="5 6">NRRL 3116</strain>
    </source>
</reference>
<dbReference type="Proteomes" id="UP000193648">
    <property type="component" value="Unassembled WGS sequence"/>
</dbReference>
<dbReference type="GO" id="GO:0005634">
    <property type="term" value="C:nucleus"/>
    <property type="evidence" value="ECO:0007669"/>
    <property type="project" value="TreeGrafter"/>
</dbReference>
<name>A0A1Y2GWI9_9FUNG</name>
<gene>
    <name evidence="5" type="ORF">BCR41DRAFT_246476</name>
</gene>
<dbReference type="STRING" id="64571.A0A1Y2GWI9"/>
<feature type="domain" description="IPT/TIG" evidence="4">
    <location>
        <begin position="344"/>
        <end position="428"/>
    </location>
</feature>
<dbReference type="CDD" id="cd00102">
    <property type="entry name" value="IPT"/>
    <property type="match status" value="1"/>
</dbReference>
<proteinExistence type="predicted"/>
<dbReference type="GeneID" id="33562003"/>
<dbReference type="InterPro" id="IPR036770">
    <property type="entry name" value="Ankyrin_rpt-contain_sf"/>
</dbReference>
<keyword evidence="6" id="KW-1185">Reference proteome</keyword>
<feature type="repeat" description="ANK" evidence="2">
    <location>
        <begin position="520"/>
        <end position="552"/>
    </location>
</feature>
<evidence type="ECO:0000256" key="3">
    <source>
        <dbReference type="SAM" id="MobiDB-lite"/>
    </source>
</evidence>
<dbReference type="RefSeq" id="XP_021883608.1">
    <property type="nucleotide sequence ID" value="XM_022020159.1"/>
</dbReference>
<evidence type="ECO:0000259" key="4">
    <source>
        <dbReference type="SMART" id="SM00429"/>
    </source>
</evidence>
<dbReference type="InterPro" id="IPR002110">
    <property type="entry name" value="Ankyrin_rpt"/>
</dbReference>
<dbReference type="EMBL" id="MCFF01000009">
    <property type="protein sequence ID" value="ORZ23794.1"/>
    <property type="molecule type" value="Genomic_DNA"/>
</dbReference>